<dbReference type="Pfam" id="PF00374">
    <property type="entry name" value="NiFeSe_Hases"/>
    <property type="match status" value="1"/>
</dbReference>
<dbReference type="SUPFAM" id="SSF143243">
    <property type="entry name" value="Nqo5-like"/>
    <property type="match status" value="1"/>
</dbReference>
<dbReference type="InterPro" id="IPR029014">
    <property type="entry name" value="NiFe-Hase_large"/>
</dbReference>
<proteinExistence type="predicted"/>
<dbReference type="PANTHER" id="PTHR43485">
    <property type="entry name" value="HYDROGENASE-4 COMPONENT G"/>
    <property type="match status" value="1"/>
</dbReference>
<organism evidence="1 2">
    <name type="scientific">Acidiphilium acidophilum</name>
    <name type="common">Thiobacillus acidophilus</name>
    <dbReference type="NCBI Taxonomy" id="76588"/>
    <lineage>
        <taxon>Bacteria</taxon>
        <taxon>Pseudomonadati</taxon>
        <taxon>Pseudomonadota</taxon>
        <taxon>Alphaproteobacteria</taxon>
        <taxon>Acetobacterales</taxon>
        <taxon>Acidocellaceae</taxon>
        <taxon>Acidiphilium</taxon>
    </lineage>
</organism>
<evidence type="ECO:0000313" key="2">
    <source>
        <dbReference type="Proteomes" id="UP001279553"/>
    </source>
</evidence>
<dbReference type="SUPFAM" id="SSF56762">
    <property type="entry name" value="HydB/Nqo4-like"/>
    <property type="match status" value="1"/>
</dbReference>
<reference evidence="1 2" key="1">
    <citation type="submission" date="2023-11" db="EMBL/GenBank/DDBJ databases">
        <title>MicrobeMod: A computational toolkit for identifying prokaryotic methylation and restriction-modification with nanopore sequencing.</title>
        <authorList>
            <person name="Crits-Christoph A."/>
            <person name="Kang S.C."/>
            <person name="Lee H."/>
            <person name="Ostrov N."/>
        </authorList>
    </citation>
    <scope>NUCLEOTIDE SEQUENCE [LARGE SCALE GENOMIC DNA]</scope>
    <source>
        <strain evidence="1 2">DSMZ 700</strain>
    </source>
</reference>
<dbReference type="AlphaFoldDB" id="A0AAW9DQA5"/>
<protein>
    <submittedName>
        <fullName evidence="1">Nickel-dependent hydrogenase large subunit</fullName>
    </submittedName>
</protein>
<accession>A0AAW9DQA5</accession>
<dbReference type="GO" id="GO:0016151">
    <property type="term" value="F:nickel cation binding"/>
    <property type="evidence" value="ECO:0007669"/>
    <property type="project" value="InterPro"/>
</dbReference>
<name>A0AAW9DQA5_ACIAO</name>
<sequence>MTPDDGAVTGCEVLDPAGWAALGQGDSSLTLCGLFVSEPRVYACFEGPGGTRLVACELVERAYPTLTAGFAAAGWFERLGFDLTGVRAIGGSDQRPAIRQGAAGSDAAWPQFIETRGEGGYQIAAGPVAGTIATPVHRRFTMDRARVVSLEHRLGYTHRGIAGLMRGKSPRVAARFAARIAGDATVAHATAFARAAEAASGVAIPARARGLRTAMLAVERVTTDLVALGDAVERAGDVTYAGLLGRAREAIAMALGEVFGHRLMMDIVVPGGVALDARGEALPQLYKALDGAVFTVRAFGWQRVRRDLAAAAPVAMARARAVRAMAQAARAGFGTLPEGPVALALPNATGMAVGVAESARGKVHHWLDIVDGEIRDGFAIDPSARLLGVLEAAVVGLDFEAADVLMACYGLSTGAIDG</sequence>
<dbReference type="RefSeq" id="WP_319613839.1">
    <property type="nucleotide sequence ID" value="NZ_JAWXYB010000018.1"/>
</dbReference>
<dbReference type="PANTHER" id="PTHR43485:SF1">
    <property type="entry name" value="FORMATE HYDROGENLYASE SUBUNIT 5-RELATED"/>
    <property type="match status" value="1"/>
</dbReference>
<evidence type="ECO:0000313" key="1">
    <source>
        <dbReference type="EMBL" id="MDX5930915.1"/>
    </source>
</evidence>
<dbReference type="InterPro" id="IPR001501">
    <property type="entry name" value="Ni-dep_hyd_lsu"/>
</dbReference>
<dbReference type="EMBL" id="JAWXYB010000018">
    <property type="protein sequence ID" value="MDX5930915.1"/>
    <property type="molecule type" value="Genomic_DNA"/>
</dbReference>
<dbReference type="Gene3D" id="1.10.645.10">
    <property type="entry name" value="Cytochrome-c3 Hydrogenase, chain B"/>
    <property type="match status" value="1"/>
</dbReference>
<gene>
    <name evidence="1" type="ORF">SIL87_09080</name>
</gene>
<dbReference type="InterPro" id="IPR052197">
    <property type="entry name" value="ComplexI_49kDa-like"/>
</dbReference>
<dbReference type="InterPro" id="IPR037232">
    <property type="entry name" value="NADH_quin_OxRdtase_su_C/D-like"/>
</dbReference>
<comment type="caution">
    <text evidence="1">The sequence shown here is derived from an EMBL/GenBank/DDBJ whole genome shotgun (WGS) entry which is preliminary data.</text>
</comment>
<dbReference type="Proteomes" id="UP001279553">
    <property type="component" value="Unassembled WGS sequence"/>
</dbReference>
<keyword evidence="2" id="KW-1185">Reference proteome</keyword>